<dbReference type="EMBL" id="KV921865">
    <property type="protein sequence ID" value="ORE10429.1"/>
    <property type="molecule type" value="Genomic_DNA"/>
</dbReference>
<sequence>GNQLHLWSISYKQKGVFDLWRETNVQIKPIFKDKGNLVPGLIQFCWVAKAI</sequence>
<protein>
    <submittedName>
        <fullName evidence="1">Uncharacterized protein</fullName>
    </submittedName>
</protein>
<dbReference type="VEuPathDB" id="FungiDB:BCV72DRAFT_192854"/>
<name>A0A1X0REK4_RHIZD</name>
<feature type="non-terminal residue" evidence="1">
    <location>
        <position position="51"/>
    </location>
</feature>
<proteinExistence type="predicted"/>
<gene>
    <name evidence="1" type="ORF">BCV72DRAFT_192854</name>
</gene>
<reference evidence="1" key="1">
    <citation type="journal article" date="2016" name="Proc. Natl. Acad. Sci. U.S.A.">
        <title>Lipid metabolic changes in an early divergent fungus govern the establishment of a mutualistic symbiosis with endobacteria.</title>
        <authorList>
            <person name="Lastovetsky O.A."/>
            <person name="Gaspar M.L."/>
            <person name="Mondo S.J."/>
            <person name="LaButti K.M."/>
            <person name="Sandor L."/>
            <person name="Grigoriev I.V."/>
            <person name="Henry S.A."/>
            <person name="Pawlowska T.E."/>
        </authorList>
    </citation>
    <scope>NUCLEOTIDE SEQUENCE [LARGE SCALE GENOMIC DNA]</scope>
    <source>
        <strain evidence="1">ATCC 52814</strain>
    </source>
</reference>
<dbReference type="AlphaFoldDB" id="A0A1X0REK4"/>
<dbReference type="Proteomes" id="UP000242414">
    <property type="component" value="Unassembled WGS sequence"/>
</dbReference>
<accession>A0A1X0REK4</accession>
<evidence type="ECO:0000313" key="1">
    <source>
        <dbReference type="EMBL" id="ORE10429.1"/>
    </source>
</evidence>
<organism evidence="1">
    <name type="scientific">Rhizopus microsporus var. microsporus</name>
    <dbReference type="NCBI Taxonomy" id="86635"/>
    <lineage>
        <taxon>Eukaryota</taxon>
        <taxon>Fungi</taxon>
        <taxon>Fungi incertae sedis</taxon>
        <taxon>Mucoromycota</taxon>
        <taxon>Mucoromycotina</taxon>
        <taxon>Mucoromycetes</taxon>
        <taxon>Mucorales</taxon>
        <taxon>Mucorineae</taxon>
        <taxon>Rhizopodaceae</taxon>
        <taxon>Rhizopus</taxon>
    </lineage>
</organism>
<feature type="non-terminal residue" evidence="1">
    <location>
        <position position="1"/>
    </location>
</feature>